<dbReference type="GO" id="GO:1900746">
    <property type="term" value="P:regulation of vascular endothelial growth factor signaling pathway"/>
    <property type="evidence" value="ECO:0007669"/>
    <property type="project" value="TreeGrafter"/>
</dbReference>
<evidence type="ECO:0000256" key="6">
    <source>
        <dbReference type="PIRSR" id="PIRSR002419-1"/>
    </source>
</evidence>
<comment type="similarity">
    <text evidence="2 7">Belongs to the tetraspanin (TM4SF) family.</text>
</comment>
<dbReference type="PROSITE" id="PS51257">
    <property type="entry name" value="PROKAR_LIPOPROTEIN"/>
    <property type="match status" value="1"/>
</dbReference>
<dbReference type="GeneID" id="114862534"/>
<evidence type="ECO:0000256" key="7">
    <source>
        <dbReference type="RuleBase" id="RU361218"/>
    </source>
</evidence>
<dbReference type="PIRSF" id="PIRSF002419">
    <property type="entry name" value="Tetraspanin"/>
    <property type="match status" value="1"/>
</dbReference>
<dbReference type="PANTHER" id="PTHR19282:SF456">
    <property type="entry name" value="CD63 MOLECULE"/>
    <property type="match status" value="1"/>
</dbReference>
<evidence type="ECO:0000256" key="1">
    <source>
        <dbReference type="ARBA" id="ARBA00004141"/>
    </source>
</evidence>
<feature type="transmembrane region" description="Helical" evidence="7">
    <location>
        <begin position="79"/>
        <end position="101"/>
    </location>
</feature>
<proteinExistence type="inferred from homology"/>
<feature type="transmembrane region" description="Helical" evidence="7">
    <location>
        <begin position="48"/>
        <end position="67"/>
    </location>
</feature>
<dbReference type="AlphaFoldDB" id="A0A6P7NLF0"/>
<dbReference type="RefSeq" id="XP_029018813.2">
    <property type="nucleotide sequence ID" value="XM_029162980.3"/>
</dbReference>
<comment type="subcellular location">
    <subcellularLocation>
        <location evidence="1 7">Membrane</location>
        <topology evidence="1 7">Multi-pass membrane protein</topology>
    </subcellularLocation>
</comment>
<dbReference type="OrthoDB" id="6134317at2759"/>
<keyword evidence="8" id="KW-1185">Reference proteome</keyword>
<dbReference type="Gene3D" id="1.10.1450.10">
    <property type="entry name" value="Tetraspanin"/>
    <property type="match status" value="1"/>
</dbReference>
<organism evidence="8 9">
    <name type="scientific">Betta splendens</name>
    <name type="common">Siamese fighting fish</name>
    <dbReference type="NCBI Taxonomy" id="158456"/>
    <lineage>
        <taxon>Eukaryota</taxon>
        <taxon>Metazoa</taxon>
        <taxon>Chordata</taxon>
        <taxon>Craniata</taxon>
        <taxon>Vertebrata</taxon>
        <taxon>Euteleostomi</taxon>
        <taxon>Actinopterygii</taxon>
        <taxon>Neopterygii</taxon>
        <taxon>Teleostei</taxon>
        <taxon>Neoteleostei</taxon>
        <taxon>Acanthomorphata</taxon>
        <taxon>Anabantaria</taxon>
        <taxon>Anabantiformes</taxon>
        <taxon>Anabantoidei</taxon>
        <taxon>Osphronemidae</taxon>
        <taxon>Betta</taxon>
    </lineage>
</organism>
<evidence type="ECO:0000256" key="2">
    <source>
        <dbReference type="ARBA" id="ARBA00006840"/>
    </source>
</evidence>
<accession>A0A6P7NLF0</accession>
<evidence type="ECO:0000256" key="3">
    <source>
        <dbReference type="ARBA" id="ARBA00022692"/>
    </source>
</evidence>
<gene>
    <name evidence="9" type="primary">LOC114862534</name>
</gene>
<dbReference type="InterPro" id="IPR008952">
    <property type="entry name" value="Tetraspanin_EC2_sf"/>
</dbReference>
<keyword evidence="5 7" id="KW-0472">Membrane</keyword>
<name>A0A6P7NLF0_BETSP</name>
<protein>
    <recommendedName>
        <fullName evidence="7">Tetraspanin</fullName>
    </recommendedName>
</protein>
<dbReference type="Pfam" id="PF00335">
    <property type="entry name" value="Tetraspanin"/>
    <property type="match status" value="1"/>
</dbReference>
<dbReference type="InterPro" id="IPR018499">
    <property type="entry name" value="Tetraspanin/Peripherin"/>
</dbReference>
<feature type="transmembrane region" description="Helical" evidence="7">
    <location>
        <begin position="196"/>
        <end position="217"/>
    </location>
</feature>
<evidence type="ECO:0000256" key="4">
    <source>
        <dbReference type="ARBA" id="ARBA00022989"/>
    </source>
</evidence>
<dbReference type="InParanoid" id="A0A6P7NLF0"/>
<evidence type="ECO:0000313" key="9">
    <source>
        <dbReference type="RefSeq" id="XP_029018813.2"/>
    </source>
</evidence>
<evidence type="ECO:0000313" key="8">
    <source>
        <dbReference type="Proteomes" id="UP000515150"/>
    </source>
</evidence>
<dbReference type="SUPFAM" id="SSF48652">
    <property type="entry name" value="Tetraspanin"/>
    <property type="match status" value="1"/>
</dbReference>
<feature type="transmembrane region" description="Helical" evidence="7">
    <location>
        <begin position="7"/>
        <end position="28"/>
    </location>
</feature>
<dbReference type="KEGG" id="bspl:114862534"/>
<sequence length="236" mass="25903">MTKINSCLKCIFIFFNVLFAIFGCLLMYGTLKVTVQSQQLSAFGAPNLGWSWVFAIGVLGVSSLGIYAACSEKPVVLKIFAGFMGVGMVIMLIFGFILAVANNKLEDIFKTSDVTKQLMQNEDFRGMLQNLQQTNQCCGLENAEDWGSDIPDSCSCRGYSGCTARPLETSGPSSIYKKPCSDIIIHWVNIAFQISMGIFFTFAVTALLGLLISLLMVHQVKRYDNIGATTIAMRGY</sequence>
<dbReference type="Proteomes" id="UP000515150">
    <property type="component" value="Chromosome 9"/>
</dbReference>
<keyword evidence="4 7" id="KW-1133">Transmembrane helix</keyword>
<dbReference type="GO" id="GO:0005886">
    <property type="term" value="C:plasma membrane"/>
    <property type="evidence" value="ECO:0007669"/>
    <property type="project" value="TreeGrafter"/>
</dbReference>
<reference evidence="9" key="1">
    <citation type="submission" date="2025-08" db="UniProtKB">
        <authorList>
            <consortium name="RefSeq"/>
        </authorList>
    </citation>
    <scope>IDENTIFICATION</scope>
</reference>
<evidence type="ECO:0000256" key="5">
    <source>
        <dbReference type="ARBA" id="ARBA00023136"/>
    </source>
</evidence>
<dbReference type="InterPro" id="IPR000301">
    <property type="entry name" value="Tetraspanin_animals"/>
</dbReference>
<dbReference type="PANTHER" id="PTHR19282">
    <property type="entry name" value="TETRASPANIN"/>
    <property type="match status" value="1"/>
</dbReference>
<feature type="disulfide bond" evidence="6">
    <location>
        <begin position="138"/>
        <end position="154"/>
    </location>
</feature>
<keyword evidence="3 7" id="KW-0812">Transmembrane</keyword>
<keyword evidence="6" id="KW-1015">Disulfide bond</keyword>